<evidence type="ECO:0000313" key="1">
    <source>
        <dbReference type="EMBL" id="QJQ01660.1"/>
    </source>
</evidence>
<evidence type="ECO:0000313" key="2">
    <source>
        <dbReference type="Proteomes" id="UP000501648"/>
    </source>
</evidence>
<accession>A0A6M3ZUU4</accession>
<gene>
    <name evidence="1" type="ORF">C798_15865</name>
</gene>
<organism evidence="1 2">
    <name type="scientific">Herbaspirillum rubrisubalbicans Os34</name>
    <dbReference type="NCBI Taxonomy" id="1235827"/>
    <lineage>
        <taxon>Bacteria</taxon>
        <taxon>Pseudomonadati</taxon>
        <taxon>Pseudomonadota</taxon>
        <taxon>Betaproteobacteria</taxon>
        <taxon>Burkholderiales</taxon>
        <taxon>Oxalobacteraceae</taxon>
        <taxon>Herbaspirillum</taxon>
    </lineage>
</organism>
<sequence length="111" mass="12337">MIQAPRGLEKLLSGSQPARILRVIFPSNDASPSKLLVNQLDASAGLTRIHQAWVLRKEHYDYAGAYGFKDRQDGDLLAAQREASLLPSRHCFNARRHVTSSLADTKRDALP</sequence>
<name>A0A6M3ZUU4_9BURK</name>
<dbReference type="AlphaFoldDB" id="A0A6M3ZUU4"/>
<proteinExistence type="predicted"/>
<reference evidence="1 2" key="1">
    <citation type="journal article" date="2012" name="J. Bacteriol.">
        <title>Genome sequence of the pathogenic Herbaspirillum seropedicae strain Os34, isolated from rice roots.</title>
        <authorList>
            <person name="Ye W."/>
            <person name="Ye S."/>
            <person name="Liu J."/>
            <person name="Chang S."/>
            <person name="Chen M."/>
            <person name="Zhu B."/>
            <person name="Guo L."/>
            <person name="An Q."/>
        </authorList>
    </citation>
    <scope>NUCLEOTIDE SEQUENCE [LARGE SCALE GENOMIC DNA]</scope>
    <source>
        <strain evidence="1 2">Os34</strain>
    </source>
</reference>
<protein>
    <submittedName>
        <fullName evidence="1">Uncharacterized protein</fullName>
    </submittedName>
</protein>
<dbReference type="RefSeq" id="WP_017450270.1">
    <property type="nucleotide sequence ID" value="NZ_CP008956.1"/>
</dbReference>
<dbReference type="EMBL" id="CP008956">
    <property type="protein sequence ID" value="QJQ01660.1"/>
    <property type="molecule type" value="Genomic_DNA"/>
</dbReference>
<dbReference type="Proteomes" id="UP000501648">
    <property type="component" value="Chromosome"/>
</dbReference>